<feature type="compositionally biased region" description="Low complexity" evidence="1">
    <location>
        <begin position="403"/>
        <end position="439"/>
    </location>
</feature>
<protein>
    <submittedName>
        <fullName evidence="2">Uncharacterized protein</fullName>
    </submittedName>
</protein>
<feature type="region of interest" description="Disordered" evidence="1">
    <location>
        <begin position="165"/>
        <end position="207"/>
    </location>
</feature>
<feature type="region of interest" description="Disordered" evidence="1">
    <location>
        <begin position="304"/>
        <end position="338"/>
    </location>
</feature>
<dbReference type="EMBL" id="CAICTM010000248">
    <property type="protein sequence ID" value="CAB9505948.1"/>
    <property type="molecule type" value="Genomic_DNA"/>
</dbReference>
<feature type="compositionally biased region" description="Low complexity" evidence="1">
    <location>
        <begin position="165"/>
        <end position="175"/>
    </location>
</feature>
<feature type="region of interest" description="Disordered" evidence="1">
    <location>
        <begin position="51"/>
        <end position="126"/>
    </location>
</feature>
<feature type="compositionally biased region" description="Pro residues" evidence="1">
    <location>
        <begin position="518"/>
        <end position="527"/>
    </location>
</feature>
<comment type="caution">
    <text evidence="2">The sequence shown here is derived from an EMBL/GenBank/DDBJ whole genome shotgun (WGS) entry which is preliminary data.</text>
</comment>
<organism evidence="2 3">
    <name type="scientific">Seminavis robusta</name>
    <dbReference type="NCBI Taxonomy" id="568900"/>
    <lineage>
        <taxon>Eukaryota</taxon>
        <taxon>Sar</taxon>
        <taxon>Stramenopiles</taxon>
        <taxon>Ochrophyta</taxon>
        <taxon>Bacillariophyta</taxon>
        <taxon>Bacillariophyceae</taxon>
        <taxon>Bacillariophycidae</taxon>
        <taxon>Naviculales</taxon>
        <taxon>Naviculaceae</taxon>
        <taxon>Seminavis</taxon>
    </lineage>
</organism>
<reference evidence="2" key="1">
    <citation type="submission" date="2020-06" db="EMBL/GenBank/DDBJ databases">
        <authorList>
            <consortium name="Plant Systems Biology data submission"/>
        </authorList>
    </citation>
    <scope>NUCLEOTIDE SEQUENCE</scope>
    <source>
        <strain evidence="2">D6</strain>
    </source>
</reference>
<gene>
    <name evidence="2" type="ORF">SEMRO_249_G098550.1</name>
</gene>
<keyword evidence="3" id="KW-1185">Reference proteome</keyword>
<sequence length="540" mass="58330">MKDTNQATCNDINNGWDASDEGAATATKTGHHENAAWDDHDGLFHFDLLRSPRREDHGDEDEGNAPIVGEIVDFDGPAMAEATEDNNKRQAANDVVVVVDGSDDDQNNKKEEEDNEEGDNCSDDGSFLKLEMFEGVFEEHPDGSHTDDGIIPLADEDVVGVVSTTATNSSSSDTDSSVKRPAEVEEDDSQRSFKKAKPQTNSTTAMEEAKLPTEIALKLSTKPAPPKVNKPSAAAANLISAFQEELVIKQDFPTPKHPRKRRPNCMFVNHFGTRLNVKTGASEPVNVPSKNRISSCEESISIRTKTTASTRSSKSADTKGTPVCATTTKSGTPSVNTAEDCVPSVVRIVTPTANKPAIRSSRLEDITMEEDELEPIYQPTDDDDVMVIDKNHLPYITSLPQVSSSPRPKTTSKSSNNKGKVTSRSSSPKTPPAKTTTKKNISLPPMVPPVMMSPCNSRMQVNFNRPFPLLQRRAFLAGACPPMPHHAQAAAFAAGAAAAAAGWHGAAFPHPGMPFPPSMSPFPPMPNTPTSHQWTTKKKK</sequence>
<dbReference type="Proteomes" id="UP001153069">
    <property type="component" value="Unassembled WGS sequence"/>
</dbReference>
<feature type="compositionally biased region" description="Low complexity" evidence="1">
    <location>
        <begin position="304"/>
        <end position="315"/>
    </location>
</feature>
<evidence type="ECO:0000313" key="3">
    <source>
        <dbReference type="Proteomes" id="UP001153069"/>
    </source>
</evidence>
<name>A0A9N8HD78_9STRA</name>
<dbReference type="AlphaFoldDB" id="A0A9N8HD78"/>
<proteinExistence type="predicted"/>
<feature type="region of interest" description="Disordered" evidence="1">
    <location>
        <begin position="1"/>
        <end position="37"/>
    </location>
</feature>
<evidence type="ECO:0000313" key="2">
    <source>
        <dbReference type="EMBL" id="CAB9505948.1"/>
    </source>
</evidence>
<accession>A0A9N8HD78</accession>
<feature type="compositionally biased region" description="Acidic residues" evidence="1">
    <location>
        <begin position="113"/>
        <end position="122"/>
    </location>
</feature>
<evidence type="ECO:0000256" key="1">
    <source>
        <dbReference type="SAM" id="MobiDB-lite"/>
    </source>
</evidence>
<feature type="compositionally biased region" description="Polar residues" evidence="1">
    <location>
        <begin position="324"/>
        <end position="337"/>
    </location>
</feature>
<feature type="region of interest" description="Disordered" evidence="1">
    <location>
        <begin position="397"/>
        <end position="446"/>
    </location>
</feature>
<feature type="compositionally biased region" description="Polar residues" evidence="1">
    <location>
        <begin position="1"/>
        <end position="13"/>
    </location>
</feature>
<feature type="region of interest" description="Disordered" evidence="1">
    <location>
        <begin position="518"/>
        <end position="540"/>
    </location>
</feature>